<feature type="non-terminal residue" evidence="1">
    <location>
        <position position="383"/>
    </location>
</feature>
<dbReference type="EMBL" id="KL367658">
    <property type="protein sequence ID" value="KFD60606.1"/>
    <property type="molecule type" value="Genomic_DNA"/>
</dbReference>
<protein>
    <submittedName>
        <fullName evidence="1">Uncharacterized protein</fullName>
    </submittedName>
</protein>
<dbReference type="PANTHER" id="PTHR10974:SF1">
    <property type="entry name" value="FI08016P-RELATED"/>
    <property type="match status" value="1"/>
</dbReference>
<evidence type="ECO:0000313" key="1">
    <source>
        <dbReference type="EMBL" id="KFD60606.1"/>
    </source>
</evidence>
<dbReference type="InterPro" id="IPR004245">
    <property type="entry name" value="DUF229"/>
</dbReference>
<dbReference type="Pfam" id="PF02995">
    <property type="entry name" value="DUF229"/>
    <property type="match status" value="1"/>
</dbReference>
<dbReference type="AlphaFoldDB" id="A0A085MTR0"/>
<organism evidence="1">
    <name type="scientific">Trichuris suis</name>
    <name type="common">pig whipworm</name>
    <dbReference type="NCBI Taxonomy" id="68888"/>
    <lineage>
        <taxon>Eukaryota</taxon>
        <taxon>Metazoa</taxon>
        <taxon>Ecdysozoa</taxon>
        <taxon>Nematoda</taxon>
        <taxon>Enoplea</taxon>
        <taxon>Dorylaimia</taxon>
        <taxon>Trichinellida</taxon>
        <taxon>Trichuridae</taxon>
        <taxon>Trichuris</taxon>
    </lineage>
</organism>
<dbReference type="PANTHER" id="PTHR10974">
    <property type="entry name" value="FI08016P-RELATED"/>
    <property type="match status" value="1"/>
</dbReference>
<accession>A0A085MTR0</accession>
<sequence length="383" mass="42713">MKPLPMLTAKAAALARKGTTLKTKHGTNGDKEDKCFPEKHCFVLTLIFDESLRQVLTLSGTSVQTGRCPSVDFLLAINSGRNPDVFRPSKLSSFAHHGSSSSELLTTAKEASMLARANILYSPFRNGLKLCQIRMCFLLSMTCAAFFFLVTTDPFSNINVHYVKRQAGDSYKKAIAQLQSLRPLLPEVKVVQRQYGKAHSFKKSAVGTGCVRPTQNINDTEIMALIRSVAPLKCASQPNWIEARNGRVILKEDAVSRNGTVRCELQPFEFVDDFTARALNRSVVRYNTTVPTDFFKIECTAADGKRYTNYHATTVAKETLNQKLERVVGFDRPLNIYICGFDSVSRMTFMRKLKETYKHITQVLNGTVLEMYNIVGDGTPAAL</sequence>
<name>A0A085MTR0_9BILA</name>
<proteinExistence type="predicted"/>
<reference evidence="1" key="1">
    <citation type="journal article" date="2014" name="Nat. Genet.">
        <title>Genome and transcriptome of the porcine whipworm Trichuris suis.</title>
        <authorList>
            <person name="Jex A.R."/>
            <person name="Nejsum P."/>
            <person name="Schwarz E.M."/>
            <person name="Hu L."/>
            <person name="Young N.D."/>
            <person name="Hall R.S."/>
            <person name="Korhonen P.K."/>
            <person name="Liao S."/>
            <person name="Thamsborg S."/>
            <person name="Xia J."/>
            <person name="Xu P."/>
            <person name="Wang S."/>
            <person name="Scheerlinck J.P."/>
            <person name="Hofmann A."/>
            <person name="Sternberg P.W."/>
            <person name="Wang J."/>
            <person name="Gasser R.B."/>
        </authorList>
    </citation>
    <scope>NUCLEOTIDE SEQUENCE [LARGE SCALE GENOMIC DNA]</scope>
    <source>
        <strain evidence="1">DCEP-RM93F</strain>
    </source>
</reference>
<dbReference type="GO" id="GO:0005615">
    <property type="term" value="C:extracellular space"/>
    <property type="evidence" value="ECO:0007669"/>
    <property type="project" value="TreeGrafter"/>
</dbReference>
<dbReference type="Proteomes" id="UP000030758">
    <property type="component" value="Unassembled WGS sequence"/>
</dbReference>
<gene>
    <name evidence="1" type="ORF">M514_27206</name>
</gene>